<keyword evidence="3" id="KW-1185">Reference proteome</keyword>
<protein>
    <submittedName>
        <fullName evidence="2">Uncharacterized protein</fullName>
    </submittedName>
</protein>
<dbReference type="AlphaFoldDB" id="A0A9W4XRV5"/>
<keyword evidence="1" id="KW-0472">Membrane</keyword>
<evidence type="ECO:0000313" key="2">
    <source>
        <dbReference type="EMBL" id="CAI6341959.1"/>
    </source>
</evidence>
<gene>
    <name evidence="2" type="ORF">PDIGIT_LOCUS15160</name>
</gene>
<dbReference type="EMBL" id="CAOQHR010000012">
    <property type="protein sequence ID" value="CAI6341959.1"/>
    <property type="molecule type" value="Genomic_DNA"/>
</dbReference>
<name>A0A9W4XRV5_9PLEO</name>
<evidence type="ECO:0000256" key="1">
    <source>
        <dbReference type="SAM" id="Phobius"/>
    </source>
</evidence>
<accession>A0A9W4XRV5</accession>
<keyword evidence="1" id="KW-1133">Transmembrane helix</keyword>
<dbReference type="Proteomes" id="UP001152607">
    <property type="component" value="Unassembled WGS sequence"/>
</dbReference>
<organism evidence="2 3">
    <name type="scientific">Periconia digitata</name>
    <dbReference type="NCBI Taxonomy" id="1303443"/>
    <lineage>
        <taxon>Eukaryota</taxon>
        <taxon>Fungi</taxon>
        <taxon>Dikarya</taxon>
        <taxon>Ascomycota</taxon>
        <taxon>Pezizomycotina</taxon>
        <taxon>Dothideomycetes</taxon>
        <taxon>Pleosporomycetidae</taxon>
        <taxon>Pleosporales</taxon>
        <taxon>Massarineae</taxon>
        <taxon>Periconiaceae</taxon>
        <taxon>Periconia</taxon>
    </lineage>
</organism>
<keyword evidence="1" id="KW-0812">Transmembrane</keyword>
<sequence>MAAQICTSSPPCQLWRKTRNEAKALLYGWRKRSHVLLWRAMCAGRYKFDREAGWLAGWLATSLRTRHNLPFPQFHPSFYTTPPFFIPLSLSSLIRDTCPPTQQCTTSIPANNAAPDPSSRNSPPFLPSFHPCILPSPLQHNYQQEKSLFQRISKGHHPCTLLLFREVRRIILFVLASAGFPFSYLWATNFF</sequence>
<reference evidence="2" key="1">
    <citation type="submission" date="2023-01" db="EMBL/GenBank/DDBJ databases">
        <authorList>
            <person name="Van Ghelder C."/>
            <person name="Rancurel C."/>
        </authorList>
    </citation>
    <scope>NUCLEOTIDE SEQUENCE</scope>
    <source>
        <strain evidence="2">CNCM I-4278</strain>
    </source>
</reference>
<evidence type="ECO:0000313" key="3">
    <source>
        <dbReference type="Proteomes" id="UP001152607"/>
    </source>
</evidence>
<comment type="caution">
    <text evidence="2">The sequence shown here is derived from an EMBL/GenBank/DDBJ whole genome shotgun (WGS) entry which is preliminary data.</text>
</comment>
<proteinExistence type="predicted"/>
<feature type="transmembrane region" description="Helical" evidence="1">
    <location>
        <begin position="170"/>
        <end position="187"/>
    </location>
</feature>